<sequence>MVVAIQRSSPLAAIATAGLTVFFSAMVCALACTLFVTSDRDTRWDDGGTTLRVNPSIAWCYGVALLGGLVGSACYLVLSWWGDSGRLPLAAAGNGGVARFLMAALLVLSAGGLIALLRTREPGRLRIDVDGITHVDILRTRTASWSEVESVTDEAGRRVRNPVVFTVRNGKPIVVSNADRYGSGGAAVYWLARHYWRHPADRGELVDGRALERLREGDFKPV</sequence>
<name>A0A1E8QAV9_9MYCO</name>
<feature type="transmembrane region" description="Helical" evidence="1">
    <location>
        <begin position="98"/>
        <end position="117"/>
    </location>
</feature>
<dbReference type="AlphaFoldDB" id="A0A1E8QAV9"/>
<accession>A0A1E8QAV9</accession>
<keyword evidence="1" id="KW-0472">Membrane</keyword>
<organism evidence="2 3">
    <name type="scientific">Mycolicibacterium grossiae</name>
    <dbReference type="NCBI Taxonomy" id="1552759"/>
    <lineage>
        <taxon>Bacteria</taxon>
        <taxon>Bacillati</taxon>
        <taxon>Actinomycetota</taxon>
        <taxon>Actinomycetes</taxon>
        <taxon>Mycobacteriales</taxon>
        <taxon>Mycobacteriaceae</taxon>
        <taxon>Mycolicibacterium</taxon>
    </lineage>
</organism>
<dbReference type="Proteomes" id="UP000178953">
    <property type="component" value="Unassembled WGS sequence"/>
</dbReference>
<gene>
    <name evidence="2" type="ORF">BEL07_01165</name>
</gene>
<feature type="transmembrane region" description="Helical" evidence="1">
    <location>
        <begin position="12"/>
        <end position="36"/>
    </location>
</feature>
<protein>
    <submittedName>
        <fullName evidence="2">Uncharacterized protein</fullName>
    </submittedName>
</protein>
<evidence type="ECO:0000313" key="3">
    <source>
        <dbReference type="Proteomes" id="UP000178953"/>
    </source>
</evidence>
<reference evidence="2 3" key="1">
    <citation type="submission" date="2016-09" db="EMBL/GenBank/DDBJ databases">
        <title>genome sequence of Mycobacterium sp. 739 SCH.</title>
        <authorList>
            <person name="Greninger A.L."/>
            <person name="Qin X."/>
            <person name="Jerome K."/>
            <person name="Vora S."/>
            <person name="Quinn K."/>
        </authorList>
    </citation>
    <scope>NUCLEOTIDE SEQUENCE [LARGE SCALE GENOMIC DNA]</scope>
    <source>
        <strain evidence="2 3">SCH</strain>
    </source>
</reference>
<keyword evidence="3" id="KW-1185">Reference proteome</keyword>
<keyword evidence="1" id="KW-0812">Transmembrane</keyword>
<keyword evidence="1" id="KW-1133">Transmembrane helix</keyword>
<evidence type="ECO:0000313" key="2">
    <source>
        <dbReference type="EMBL" id="OFJ55546.1"/>
    </source>
</evidence>
<dbReference type="EMBL" id="MCHX01000002">
    <property type="protein sequence ID" value="OFJ55546.1"/>
    <property type="molecule type" value="Genomic_DNA"/>
</dbReference>
<feature type="transmembrane region" description="Helical" evidence="1">
    <location>
        <begin position="57"/>
        <end position="78"/>
    </location>
</feature>
<evidence type="ECO:0000256" key="1">
    <source>
        <dbReference type="SAM" id="Phobius"/>
    </source>
</evidence>
<comment type="caution">
    <text evidence="2">The sequence shown here is derived from an EMBL/GenBank/DDBJ whole genome shotgun (WGS) entry which is preliminary data.</text>
</comment>
<proteinExistence type="predicted"/>